<evidence type="ECO:0000256" key="4">
    <source>
        <dbReference type="ARBA" id="ARBA00022960"/>
    </source>
</evidence>
<dbReference type="GO" id="GO:0005886">
    <property type="term" value="C:plasma membrane"/>
    <property type="evidence" value="ECO:0007669"/>
    <property type="project" value="UniProtKB-SubCell"/>
</dbReference>
<evidence type="ECO:0000256" key="8">
    <source>
        <dbReference type="SAM" id="MobiDB-lite"/>
    </source>
</evidence>
<comment type="caution">
    <text evidence="10">The sequence shown here is derived from an EMBL/GenBank/DDBJ whole genome shotgun (WGS) entry which is preliminary data.</text>
</comment>
<keyword evidence="4" id="KW-0133">Cell shape</keyword>
<dbReference type="Pfam" id="PF03023">
    <property type="entry name" value="MurJ"/>
    <property type="match status" value="1"/>
</dbReference>
<evidence type="ECO:0000256" key="3">
    <source>
        <dbReference type="ARBA" id="ARBA00022692"/>
    </source>
</evidence>
<dbReference type="InterPro" id="IPR004268">
    <property type="entry name" value="MurJ"/>
</dbReference>
<dbReference type="GO" id="GO:0008360">
    <property type="term" value="P:regulation of cell shape"/>
    <property type="evidence" value="ECO:0007669"/>
    <property type="project" value="UniProtKB-KW"/>
</dbReference>
<evidence type="ECO:0000313" key="10">
    <source>
        <dbReference type="EMBL" id="CAI8057419.1"/>
    </source>
</evidence>
<accession>A0AA35U021</accession>
<evidence type="ECO:0000256" key="7">
    <source>
        <dbReference type="ARBA" id="ARBA00023136"/>
    </source>
</evidence>
<feature type="region of interest" description="Disordered" evidence="8">
    <location>
        <begin position="137"/>
        <end position="157"/>
    </location>
</feature>
<dbReference type="PRINTS" id="PR01806">
    <property type="entry name" value="VIRFACTRMVIN"/>
</dbReference>
<keyword evidence="11" id="KW-1185">Reference proteome</keyword>
<keyword evidence="6 9" id="KW-1133">Transmembrane helix</keyword>
<keyword evidence="5" id="KW-0573">Peptidoglycan synthesis</keyword>
<proteinExistence type="predicted"/>
<feature type="transmembrane region" description="Helical" evidence="9">
    <location>
        <begin position="111"/>
        <end position="132"/>
    </location>
</feature>
<feature type="transmembrane region" description="Helical" evidence="9">
    <location>
        <begin position="44"/>
        <end position="63"/>
    </location>
</feature>
<feature type="compositionally biased region" description="Low complexity" evidence="8">
    <location>
        <begin position="140"/>
        <end position="157"/>
    </location>
</feature>
<evidence type="ECO:0000256" key="5">
    <source>
        <dbReference type="ARBA" id="ARBA00022984"/>
    </source>
</evidence>
<evidence type="ECO:0000256" key="9">
    <source>
        <dbReference type="SAM" id="Phobius"/>
    </source>
</evidence>
<keyword evidence="2" id="KW-1003">Cell membrane</keyword>
<reference evidence="10" key="1">
    <citation type="submission" date="2023-03" db="EMBL/GenBank/DDBJ databases">
        <authorList>
            <person name="Steffen K."/>
            <person name="Cardenas P."/>
        </authorList>
    </citation>
    <scope>NUCLEOTIDE SEQUENCE</scope>
</reference>
<dbReference type="GO" id="GO:0034204">
    <property type="term" value="P:lipid translocation"/>
    <property type="evidence" value="ECO:0007669"/>
    <property type="project" value="TreeGrafter"/>
</dbReference>
<dbReference type="PANTHER" id="PTHR47019:SF1">
    <property type="entry name" value="LIPID II FLIPPASE MURJ"/>
    <property type="match status" value="1"/>
</dbReference>
<evidence type="ECO:0000256" key="2">
    <source>
        <dbReference type="ARBA" id="ARBA00022475"/>
    </source>
</evidence>
<dbReference type="AlphaFoldDB" id="A0AA35U021"/>
<dbReference type="EMBL" id="CASHTH010004447">
    <property type="protein sequence ID" value="CAI8057419.1"/>
    <property type="molecule type" value="Genomic_DNA"/>
</dbReference>
<evidence type="ECO:0000256" key="6">
    <source>
        <dbReference type="ARBA" id="ARBA00022989"/>
    </source>
</evidence>
<dbReference type="GO" id="GO:0015648">
    <property type="term" value="F:lipid-linked peptidoglycan transporter activity"/>
    <property type="evidence" value="ECO:0007669"/>
    <property type="project" value="TreeGrafter"/>
</dbReference>
<dbReference type="InterPro" id="IPR051050">
    <property type="entry name" value="Lipid_II_flippase_MurJ/MviN"/>
</dbReference>
<sequence>MPNFLRRLFAEGAFNAAFVPLFAGVLERDGRAAAKSFAEDVLTVLLWTLLVLVIAAQIVMPWLMHVLAPGFADEPGKLDLTVQLTRLTFPYILLISLVSLLGGVLNSLYRFAAVAATPILLNLCLIGALLGLSHWTETPGTRSRSGSRSAESFNSSG</sequence>
<dbReference type="PANTHER" id="PTHR47019">
    <property type="entry name" value="LIPID II FLIPPASE MURJ"/>
    <property type="match status" value="1"/>
</dbReference>
<protein>
    <submittedName>
        <fullName evidence="10">Probable lipid II flippase MurJ</fullName>
    </submittedName>
</protein>
<gene>
    <name evidence="10" type="ORF">GBAR_LOCUS31298</name>
</gene>
<feature type="transmembrane region" description="Helical" evidence="9">
    <location>
        <begin position="84"/>
        <end position="105"/>
    </location>
</feature>
<keyword evidence="3 9" id="KW-0812">Transmembrane</keyword>
<name>A0AA35U021_GEOBA</name>
<evidence type="ECO:0000256" key="1">
    <source>
        <dbReference type="ARBA" id="ARBA00004651"/>
    </source>
</evidence>
<comment type="subcellular location">
    <subcellularLocation>
        <location evidence="1">Cell membrane</location>
        <topology evidence="1">Multi-pass membrane protein</topology>
    </subcellularLocation>
</comment>
<organism evidence="10 11">
    <name type="scientific">Geodia barretti</name>
    <name type="common">Barrett's horny sponge</name>
    <dbReference type="NCBI Taxonomy" id="519541"/>
    <lineage>
        <taxon>Eukaryota</taxon>
        <taxon>Metazoa</taxon>
        <taxon>Porifera</taxon>
        <taxon>Demospongiae</taxon>
        <taxon>Heteroscleromorpha</taxon>
        <taxon>Tetractinellida</taxon>
        <taxon>Astrophorina</taxon>
        <taxon>Geodiidae</taxon>
        <taxon>Geodia</taxon>
    </lineage>
</organism>
<dbReference type="Proteomes" id="UP001174909">
    <property type="component" value="Unassembled WGS sequence"/>
</dbReference>
<evidence type="ECO:0000313" key="11">
    <source>
        <dbReference type="Proteomes" id="UP001174909"/>
    </source>
</evidence>
<keyword evidence="7 9" id="KW-0472">Membrane</keyword>